<comment type="function">
    <text evidence="1">Confers resistance to late blight (Phytophthora infestans) races carrying the avirulence gene Avr1. Resistance proteins guard the plant against pathogens that contain an appropriate avirulence protein via an indirect interaction with this avirulence protein. That triggers a defense system including the hypersensitive response, which restricts the pathogen growth.</text>
</comment>
<evidence type="ECO:0000256" key="8">
    <source>
        <dbReference type="ARBA" id="ARBA00022741"/>
    </source>
</evidence>
<dbReference type="InterPro" id="IPR044974">
    <property type="entry name" value="Disease_R_plants"/>
</dbReference>
<dbReference type="PANTHER" id="PTHR23155">
    <property type="entry name" value="DISEASE RESISTANCE PROTEIN RP"/>
    <property type="match status" value="1"/>
</dbReference>
<organism evidence="13 14">
    <name type="scientific">Salvia divinorum</name>
    <name type="common">Maria pastora</name>
    <name type="synonym">Diviner's sage</name>
    <dbReference type="NCBI Taxonomy" id="28513"/>
    <lineage>
        <taxon>Eukaryota</taxon>
        <taxon>Viridiplantae</taxon>
        <taxon>Streptophyta</taxon>
        <taxon>Embryophyta</taxon>
        <taxon>Tracheophyta</taxon>
        <taxon>Spermatophyta</taxon>
        <taxon>Magnoliopsida</taxon>
        <taxon>eudicotyledons</taxon>
        <taxon>Gunneridae</taxon>
        <taxon>Pentapetalae</taxon>
        <taxon>asterids</taxon>
        <taxon>lamiids</taxon>
        <taxon>Lamiales</taxon>
        <taxon>Lamiaceae</taxon>
        <taxon>Nepetoideae</taxon>
        <taxon>Mentheae</taxon>
        <taxon>Salviinae</taxon>
        <taxon>Salvia</taxon>
        <taxon>Salvia subgen. Calosphace</taxon>
    </lineage>
</organism>
<dbReference type="SUPFAM" id="SSF52058">
    <property type="entry name" value="L domain-like"/>
    <property type="match status" value="1"/>
</dbReference>
<sequence length="895" mass="101394">MAAYAALVSLMNDLELIPNHPTHSFSFDNKQITTLSQIVHSLIDFMETFDSHGYTADSAEILETRIASAAHAAHHVIESHVVDQLLAGNPSSDFSLDLQKSIEDLHFVAEIGAMQFNKFRIGFNFNAYSPPTSSEFQTSGKNAVVGFDGAVVRLMEMLTGEASSQRVVPVVGMGGMGKTTLAGNVYNHLLIQHHFDIRCWATISQEYSVDNVLTQLLSVNRKTDGDVGRLGEELHKLLWGRRYLIVLDDMWSLEAWDETHMFFPDNGNGSCVVVTTRLANLAAHLSSSPLQMNFLDEEKSWELFRGQTFGEEDCPVALEEIGRKIVKRCRGLPLSIVVIGGHLRRSSRAIEYWEKVAGFINPISSIGEDEQCLNIISLSYYHLPACLKPCFLYMGIFQEDERIDASKLITYWVSEGFIKPNRSSSLEKVAEDYLKDLIDRNLILVVERGWNGKAQFCVIHVIVRELCLKVAKKEEFLCVLDTTQGVGRERRIVIPEGKSLDALESPPLLLRSLILRPRLLRQLEFDRSSLFSRLLRVSAYATHIFLGGGRCFPAAHFQQVNLRCLLFYITCCYPGPYLIPSSISRLWNLQTLIIHHDGVCVTAPYEIWEMTQLRHLELVGVCLADPVLKQRECIVLENLQRLVGVKNLRLTKEVCKIMPNIKELAVDYHYPKTSSKYCLHNLALFSKLQSLKLSFGSEPEWRYVVLSLSFPSSLEELCLQNCHLDWEELNTRIESLSNLGYLELHSIKGSKWELCDQEFFSLKVLMMSDCDELVYWNANSSHFPILEALHICGSSKLSQVPSDIGEIPTLRVIQLESCSVSAAISTVRLVVEQESLGNQDLQPCFSFDTLEESDEFQKMLKEEGLLPRNRLRLLQLSFKITSLTFTIFNCIFRLV</sequence>
<evidence type="ECO:0000313" key="14">
    <source>
        <dbReference type="Proteomes" id="UP001567538"/>
    </source>
</evidence>
<gene>
    <name evidence="13" type="ORF">AAHA92_18540</name>
</gene>
<dbReference type="InterPro" id="IPR032675">
    <property type="entry name" value="LRR_dom_sf"/>
</dbReference>
<proteinExistence type="inferred from homology"/>
<dbReference type="SUPFAM" id="SSF52540">
    <property type="entry name" value="P-loop containing nucleoside triphosphate hydrolases"/>
    <property type="match status" value="1"/>
</dbReference>
<keyword evidence="7" id="KW-0677">Repeat</keyword>
<dbReference type="Gene3D" id="1.10.8.430">
    <property type="entry name" value="Helical domain of apoptotic protease-activating factors"/>
    <property type="match status" value="1"/>
</dbReference>
<evidence type="ECO:0000259" key="11">
    <source>
        <dbReference type="Pfam" id="PF00931"/>
    </source>
</evidence>
<feature type="domain" description="Disease resistance protein winged helix" evidence="12">
    <location>
        <begin position="396"/>
        <end position="466"/>
    </location>
</feature>
<dbReference type="Pfam" id="PF00931">
    <property type="entry name" value="NB-ARC"/>
    <property type="match status" value="1"/>
</dbReference>
<keyword evidence="5" id="KW-0433">Leucine-rich repeat</keyword>
<comment type="subcellular location">
    <subcellularLocation>
        <location evidence="2">Cytoplasm</location>
    </subcellularLocation>
</comment>
<dbReference type="GO" id="GO:0005524">
    <property type="term" value="F:ATP binding"/>
    <property type="evidence" value="ECO:0007669"/>
    <property type="project" value="UniProtKB-KW"/>
</dbReference>
<dbReference type="Proteomes" id="UP001567538">
    <property type="component" value="Unassembled WGS sequence"/>
</dbReference>
<dbReference type="Gene3D" id="1.10.10.10">
    <property type="entry name" value="Winged helix-like DNA-binding domain superfamily/Winged helix DNA-binding domain"/>
    <property type="match status" value="1"/>
</dbReference>
<evidence type="ECO:0000256" key="3">
    <source>
        <dbReference type="ARBA" id="ARBA00008894"/>
    </source>
</evidence>
<dbReference type="FunFam" id="1.10.10.10:FF:000322">
    <property type="entry name" value="Probable disease resistance protein At1g63360"/>
    <property type="match status" value="1"/>
</dbReference>
<dbReference type="Gene3D" id="3.80.10.10">
    <property type="entry name" value="Ribonuclease Inhibitor"/>
    <property type="match status" value="1"/>
</dbReference>
<reference evidence="13 14" key="1">
    <citation type="submission" date="2024-06" db="EMBL/GenBank/DDBJ databases">
        <title>A chromosome level genome sequence of Diviner's sage (Salvia divinorum).</title>
        <authorList>
            <person name="Ford S.A."/>
            <person name="Ro D.-K."/>
            <person name="Ness R.W."/>
            <person name="Phillips M.A."/>
        </authorList>
    </citation>
    <scope>NUCLEOTIDE SEQUENCE [LARGE SCALE GENOMIC DNA]</scope>
    <source>
        <strain evidence="13">SAF-2024a</strain>
        <tissue evidence="13">Leaf</tissue>
    </source>
</reference>
<evidence type="ECO:0000256" key="2">
    <source>
        <dbReference type="ARBA" id="ARBA00004496"/>
    </source>
</evidence>
<dbReference type="Pfam" id="PF23559">
    <property type="entry name" value="WHD_DRP"/>
    <property type="match status" value="1"/>
</dbReference>
<evidence type="ECO:0000256" key="7">
    <source>
        <dbReference type="ARBA" id="ARBA00022737"/>
    </source>
</evidence>
<dbReference type="GO" id="GO:0009626">
    <property type="term" value="P:plant-type hypersensitive response"/>
    <property type="evidence" value="ECO:0007669"/>
    <property type="project" value="UniProtKB-KW"/>
</dbReference>
<comment type="similarity">
    <text evidence="3">Belongs to the disease resistance NB-LRR family.</text>
</comment>
<dbReference type="GO" id="GO:0005737">
    <property type="term" value="C:cytoplasm"/>
    <property type="evidence" value="ECO:0007669"/>
    <property type="project" value="UniProtKB-SubCell"/>
</dbReference>
<evidence type="ECO:0000256" key="5">
    <source>
        <dbReference type="ARBA" id="ARBA00022614"/>
    </source>
</evidence>
<keyword evidence="8" id="KW-0547">Nucleotide-binding</keyword>
<protein>
    <submittedName>
        <fullName evidence="13">Late blight resistance protein R1B-16</fullName>
    </submittedName>
</protein>
<dbReference type="InterPro" id="IPR027417">
    <property type="entry name" value="P-loop_NTPase"/>
</dbReference>
<comment type="caution">
    <text evidence="13">The sequence shown here is derived from an EMBL/GenBank/DDBJ whole genome shotgun (WGS) entry which is preliminary data.</text>
</comment>
<name>A0ABD1H601_SALDI</name>
<evidence type="ECO:0000313" key="13">
    <source>
        <dbReference type="EMBL" id="KAL1550599.1"/>
    </source>
</evidence>
<dbReference type="InterPro" id="IPR058922">
    <property type="entry name" value="WHD_DRP"/>
</dbReference>
<keyword evidence="4" id="KW-0963">Cytoplasm</keyword>
<evidence type="ECO:0000256" key="6">
    <source>
        <dbReference type="ARBA" id="ARBA00022667"/>
    </source>
</evidence>
<dbReference type="PANTHER" id="PTHR23155:SF1152">
    <property type="entry name" value="AAA+ ATPASE DOMAIN-CONTAINING PROTEIN"/>
    <property type="match status" value="1"/>
</dbReference>
<accession>A0ABD1H601</accession>
<dbReference type="Gene3D" id="1.20.5.4130">
    <property type="match status" value="1"/>
</dbReference>
<dbReference type="InterPro" id="IPR036388">
    <property type="entry name" value="WH-like_DNA-bd_sf"/>
</dbReference>
<keyword evidence="10" id="KW-0067">ATP-binding</keyword>
<dbReference type="GO" id="GO:0051607">
    <property type="term" value="P:defense response to virus"/>
    <property type="evidence" value="ECO:0007669"/>
    <property type="project" value="UniProtKB-ARBA"/>
</dbReference>
<evidence type="ECO:0000256" key="1">
    <source>
        <dbReference type="ARBA" id="ARBA00002074"/>
    </source>
</evidence>
<keyword evidence="14" id="KW-1185">Reference proteome</keyword>
<evidence type="ECO:0000256" key="10">
    <source>
        <dbReference type="ARBA" id="ARBA00022840"/>
    </source>
</evidence>
<keyword evidence="6" id="KW-0381">Hypersensitive response</keyword>
<dbReference type="PRINTS" id="PR00364">
    <property type="entry name" value="DISEASERSIST"/>
</dbReference>
<keyword evidence="9" id="KW-0611">Plant defense</keyword>
<dbReference type="AlphaFoldDB" id="A0ABD1H601"/>
<evidence type="ECO:0000259" key="12">
    <source>
        <dbReference type="Pfam" id="PF23559"/>
    </source>
</evidence>
<dbReference type="EMBL" id="JBEAFC010000007">
    <property type="protein sequence ID" value="KAL1550599.1"/>
    <property type="molecule type" value="Genomic_DNA"/>
</dbReference>
<dbReference type="InterPro" id="IPR002182">
    <property type="entry name" value="NB-ARC"/>
</dbReference>
<evidence type="ECO:0000256" key="9">
    <source>
        <dbReference type="ARBA" id="ARBA00022821"/>
    </source>
</evidence>
<dbReference type="FunFam" id="3.40.50.300:FF:001091">
    <property type="entry name" value="Probable disease resistance protein At1g61300"/>
    <property type="match status" value="1"/>
</dbReference>
<dbReference type="InterPro" id="IPR042197">
    <property type="entry name" value="Apaf_helical"/>
</dbReference>
<dbReference type="Gene3D" id="3.40.50.300">
    <property type="entry name" value="P-loop containing nucleotide triphosphate hydrolases"/>
    <property type="match status" value="1"/>
</dbReference>
<feature type="domain" description="NB-ARC" evidence="11">
    <location>
        <begin position="151"/>
        <end position="312"/>
    </location>
</feature>
<evidence type="ECO:0000256" key="4">
    <source>
        <dbReference type="ARBA" id="ARBA00022490"/>
    </source>
</evidence>